<accession>A0A6J5SWS2</accession>
<organism evidence="1">
    <name type="scientific">uncultured Caudovirales phage</name>
    <dbReference type="NCBI Taxonomy" id="2100421"/>
    <lineage>
        <taxon>Viruses</taxon>
        <taxon>Duplodnaviria</taxon>
        <taxon>Heunggongvirae</taxon>
        <taxon>Uroviricota</taxon>
        <taxon>Caudoviricetes</taxon>
        <taxon>Peduoviridae</taxon>
        <taxon>Maltschvirus</taxon>
        <taxon>Maltschvirus maltsch</taxon>
    </lineage>
</organism>
<name>A0A6J5SWS2_9CAUD</name>
<evidence type="ECO:0000313" key="1">
    <source>
        <dbReference type="EMBL" id="CAB4219815.1"/>
    </source>
</evidence>
<gene>
    <name evidence="1" type="ORF">UFOVP1639_25</name>
</gene>
<reference evidence="1" key="1">
    <citation type="submission" date="2020-05" db="EMBL/GenBank/DDBJ databases">
        <authorList>
            <person name="Chiriac C."/>
            <person name="Salcher M."/>
            <person name="Ghai R."/>
            <person name="Kavagutti S V."/>
        </authorList>
    </citation>
    <scope>NUCLEOTIDE SEQUENCE</scope>
</reference>
<protein>
    <submittedName>
        <fullName evidence="1">Uncharacterized protein</fullName>
    </submittedName>
</protein>
<proteinExistence type="predicted"/>
<dbReference type="EMBL" id="LR797486">
    <property type="protein sequence ID" value="CAB4219815.1"/>
    <property type="molecule type" value="Genomic_DNA"/>
</dbReference>
<sequence>MAKQTFTSGQVLTAAQVNALQGNDFNQTVTTKTASYTPTTNTDIGTRVIMNSASATTITINTSIYSAGDTFFISNIGAGVCTLTAGTCAITSAGPLAIPQYGGGTLYFTSASAAIYYSSAGPTASSGLTLITAQTITASSSFQINNCFSATYDNYLVKMFISAATTGINLKLRLGTSGTPDTGSIYTAIFSVVRNLTGVGVYNDGSFNASSLYFNLDNYIPAFYDIDIQNPFAARPTGFIIDNTSGATAAETQKYTGGGNINNTTSFTDINIFPASGTITGLIKIYGYANS</sequence>